<name>A0A382MCA8_9ZZZZ</name>
<dbReference type="SUPFAM" id="SSF56281">
    <property type="entry name" value="Metallo-hydrolase/oxidoreductase"/>
    <property type="match status" value="1"/>
</dbReference>
<dbReference type="InterPro" id="IPR001279">
    <property type="entry name" value="Metallo-B-lactamas"/>
</dbReference>
<dbReference type="SMART" id="SM00849">
    <property type="entry name" value="Lactamase_B"/>
    <property type="match status" value="1"/>
</dbReference>
<dbReference type="PROSITE" id="PS51257">
    <property type="entry name" value="PROKAR_LIPOPROTEIN"/>
    <property type="match status" value="1"/>
</dbReference>
<dbReference type="CDD" id="cd06262">
    <property type="entry name" value="metallo-hydrolase-like_MBL-fold"/>
    <property type="match status" value="1"/>
</dbReference>
<accession>A0A382MCA8</accession>
<gene>
    <name evidence="2" type="ORF">METZ01_LOCUS299124</name>
</gene>
<feature type="domain" description="Metallo-beta-lactamase" evidence="1">
    <location>
        <begin position="36"/>
        <end position="260"/>
    </location>
</feature>
<organism evidence="2">
    <name type="scientific">marine metagenome</name>
    <dbReference type="NCBI Taxonomy" id="408172"/>
    <lineage>
        <taxon>unclassified sequences</taxon>
        <taxon>metagenomes</taxon>
        <taxon>ecological metagenomes</taxon>
    </lineage>
</organism>
<dbReference type="AlphaFoldDB" id="A0A382MCA8"/>
<reference evidence="2" key="1">
    <citation type="submission" date="2018-05" db="EMBL/GenBank/DDBJ databases">
        <authorList>
            <person name="Lanie J.A."/>
            <person name="Ng W.-L."/>
            <person name="Kazmierczak K.M."/>
            <person name="Andrzejewski T.M."/>
            <person name="Davidsen T.M."/>
            <person name="Wayne K.J."/>
            <person name="Tettelin H."/>
            <person name="Glass J.I."/>
            <person name="Rusch D."/>
            <person name="Podicherti R."/>
            <person name="Tsui H.-C.T."/>
            <person name="Winkler M.E."/>
        </authorList>
    </citation>
    <scope>NUCLEOTIDE SEQUENCE</scope>
</reference>
<dbReference type="PANTHER" id="PTHR43546:SF3">
    <property type="entry name" value="UPF0173 METAL-DEPENDENT HYDROLASE MJ1163"/>
    <property type="match status" value="1"/>
</dbReference>
<dbReference type="Pfam" id="PF13483">
    <property type="entry name" value="Lactamase_B_3"/>
    <property type="match status" value="1"/>
</dbReference>
<proteinExistence type="predicted"/>
<dbReference type="PANTHER" id="PTHR43546">
    <property type="entry name" value="UPF0173 METAL-DEPENDENT HYDROLASE MJ1163-RELATED"/>
    <property type="match status" value="1"/>
</dbReference>
<dbReference type="InterPro" id="IPR050114">
    <property type="entry name" value="UPF0173_UPF0282_UlaG_hydrolase"/>
</dbReference>
<sequence length="261" mass="29500">MKNKFYHITIITTILLSACNQLPKNDDSRLSLKYLGAAGWEIKDENSTILVDPYLSRIKLVGNSTTKTISSSAMNRDWGNDKRKKYYREDRFTPDTSVINSHIGSADYIFVHHTHFDHAADVPYIAKRTGAKVIGTESLANILRANGVPENQIITVKGGEDYSFGNFSVKVLPSLHSALRKKQYFSSAIIPKNIKAPMMIKEFVEGNSLMYFFRFNNNKVLTMGSMNFIENEVRGLQPDVLLAGSANSRKEIYNYTERLLS</sequence>
<evidence type="ECO:0000259" key="1">
    <source>
        <dbReference type="SMART" id="SM00849"/>
    </source>
</evidence>
<dbReference type="Gene3D" id="3.60.15.10">
    <property type="entry name" value="Ribonuclease Z/Hydroxyacylglutathione hydrolase-like"/>
    <property type="match status" value="1"/>
</dbReference>
<protein>
    <recommendedName>
        <fullName evidence="1">Metallo-beta-lactamase domain-containing protein</fullName>
    </recommendedName>
</protein>
<dbReference type="EMBL" id="UINC01092571">
    <property type="protein sequence ID" value="SVC46270.1"/>
    <property type="molecule type" value="Genomic_DNA"/>
</dbReference>
<feature type="non-terminal residue" evidence="2">
    <location>
        <position position="261"/>
    </location>
</feature>
<dbReference type="InterPro" id="IPR036866">
    <property type="entry name" value="RibonucZ/Hydroxyglut_hydro"/>
</dbReference>
<evidence type="ECO:0000313" key="2">
    <source>
        <dbReference type="EMBL" id="SVC46270.1"/>
    </source>
</evidence>